<dbReference type="SMART" id="SM00570">
    <property type="entry name" value="AWS"/>
    <property type="match status" value="1"/>
</dbReference>
<evidence type="ECO:0000256" key="7">
    <source>
        <dbReference type="ARBA" id="ARBA00023242"/>
    </source>
</evidence>
<evidence type="ECO:0000259" key="11">
    <source>
        <dbReference type="PROSITE" id="PS51215"/>
    </source>
</evidence>
<dbReference type="PROSITE" id="PS50280">
    <property type="entry name" value="SET"/>
    <property type="match status" value="1"/>
</dbReference>
<dbReference type="InterPro" id="IPR001214">
    <property type="entry name" value="SET_dom"/>
</dbReference>
<evidence type="ECO:0000313" key="13">
    <source>
        <dbReference type="Proteomes" id="UP001497522"/>
    </source>
</evidence>
<gene>
    <name evidence="12" type="ORF">CSSPJE1EN2_LOCUS10555</name>
</gene>
<evidence type="ECO:0000256" key="8">
    <source>
        <dbReference type="SAM" id="MobiDB-lite"/>
    </source>
</evidence>
<dbReference type="SMART" id="SM00508">
    <property type="entry name" value="PostSET"/>
    <property type="match status" value="1"/>
</dbReference>
<evidence type="ECO:0000259" key="10">
    <source>
        <dbReference type="PROSITE" id="PS50868"/>
    </source>
</evidence>
<keyword evidence="4" id="KW-0489">Methyltransferase</keyword>
<protein>
    <recommendedName>
        <fullName evidence="14">Histone-lysine N-methyltransferase</fullName>
    </recommendedName>
</protein>
<dbReference type="SUPFAM" id="SSF82199">
    <property type="entry name" value="SET domain"/>
    <property type="match status" value="1"/>
</dbReference>
<feature type="domain" description="Post-SET" evidence="10">
    <location>
        <begin position="284"/>
        <end position="300"/>
    </location>
</feature>
<keyword evidence="6" id="KW-0949">S-adenosyl-L-methionine</keyword>
<dbReference type="Pfam" id="PF17907">
    <property type="entry name" value="AWS"/>
    <property type="match status" value="1"/>
</dbReference>
<reference evidence="12" key="1">
    <citation type="submission" date="2024-03" db="EMBL/GenBank/DDBJ databases">
        <authorList>
            <consortium name="ELIXIR-Norway"/>
            <consortium name="Elixir Norway"/>
        </authorList>
    </citation>
    <scope>NUCLEOTIDE SEQUENCE</scope>
</reference>
<evidence type="ECO:0000256" key="2">
    <source>
        <dbReference type="ARBA" id="ARBA00004286"/>
    </source>
</evidence>
<feature type="region of interest" description="Disordered" evidence="8">
    <location>
        <begin position="1"/>
        <end position="21"/>
    </location>
</feature>
<comment type="subcellular location">
    <subcellularLocation>
        <location evidence="2">Chromosome</location>
    </subcellularLocation>
    <subcellularLocation>
        <location evidence="1">Nucleus</location>
    </subcellularLocation>
</comment>
<organism evidence="12 13">
    <name type="scientific">Sphagnum jensenii</name>
    <dbReference type="NCBI Taxonomy" id="128206"/>
    <lineage>
        <taxon>Eukaryota</taxon>
        <taxon>Viridiplantae</taxon>
        <taxon>Streptophyta</taxon>
        <taxon>Embryophyta</taxon>
        <taxon>Bryophyta</taxon>
        <taxon>Sphagnophytina</taxon>
        <taxon>Sphagnopsida</taxon>
        <taxon>Sphagnales</taxon>
        <taxon>Sphagnaceae</taxon>
        <taxon>Sphagnum</taxon>
    </lineage>
</organism>
<feature type="domain" description="SET" evidence="9">
    <location>
        <begin position="160"/>
        <end position="277"/>
    </location>
</feature>
<evidence type="ECO:0000313" key="12">
    <source>
        <dbReference type="EMBL" id="CAK9867560.1"/>
    </source>
</evidence>
<feature type="compositionally biased region" description="Basic and acidic residues" evidence="8">
    <location>
        <begin position="457"/>
        <end position="480"/>
    </location>
</feature>
<sequence length="582" mass="65472">MAEARDATIGGAGVGGAAAAAATDDEWDIHDRLKNLLSMFATSDHSSVDATKAAEKLMVESAVYESPSPGEKEKEEEEEAKWETLSNHVNIPHNVFVQREHVQQKDDDIAVCECQYKVDDPESACGELCLNSLTNTECTPCHCPSAEFCRNQRFQRCDYAKLKLVKTDGRGWGLIADQDIKEGQFVMEYCGEVVSDKVAQSRVQVYEEVGLKEKYIISLHGSEFIDATRKGSLARYINHSCDPNCVTRKWTVLGEVRIGIFAIKDISAETEVTYDYNFQWYGGSKIQCRCGAESCVGFLGAKSRGFQRNAYGLDDEDKRYASESSEEDAMFQRQIYEVHRQHIPSNRELLSQLFDIAVGIRNFKVVNGNPRIVQVAEEVKDKTSLEEFGFLQTEGGSCAEKECQGNTDVAIPDGIVAGKPRTPLEKLPIRRPKSYVTLARKPSITRKAKYCSDTDSDSEKKSTRQRVPRIENKKPKEDEQMRQLRKLARKGEEAGIRRHKGASDEQVVTKKARFASSPPGEVMVNHSTNAFFLNQPLPLKEARILATKFPYTQQKLAWFHSEEQWWCLTDLSQLKLAPIIVP</sequence>
<evidence type="ECO:0000256" key="3">
    <source>
        <dbReference type="ARBA" id="ARBA00022454"/>
    </source>
</evidence>
<feature type="region of interest" description="Disordered" evidence="8">
    <location>
        <begin position="446"/>
        <end position="480"/>
    </location>
</feature>
<dbReference type="PANTHER" id="PTHR22884">
    <property type="entry name" value="SET DOMAIN PROTEINS"/>
    <property type="match status" value="1"/>
</dbReference>
<dbReference type="Gene3D" id="2.170.270.10">
    <property type="entry name" value="SET domain"/>
    <property type="match status" value="1"/>
</dbReference>
<evidence type="ECO:0008006" key="14">
    <source>
        <dbReference type="Google" id="ProtNLM"/>
    </source>
</evidence>
<dbReference type="SMART" id="SM00317">
    <property type="entry name" value="SET"/>
    <property type="match status" value="1"/>
</dbReference>
<dbReference type="Pfam" id="PF00856">
    <property type="entry name" value="SET"/>
    <property type="match status" value="1"/>
</dbReference>
<dbReference type="EMBL" id="OZ023718">
    <property type="protein sequence ID" value="CAK9867560.1"/>
    <property type="molecule type" value="Genomic_DNA"/>
</dbReference>
<evidence type="ECO:0000256" key="6">
    <source>
        <dbReference type="ARBA" id="ARBA00022691"/>
    </source>
</evidence>
<feature type="domain" description="AWS" evidence="11">
    <location>
        <begin position="107"/>
        <end position="158"/>
    </location>
</feature>
<keyword evidence="7" id="KW-0539">Nucleus</keyword>
<dbReference type="PROSITE" id="PS50868">
    <property type="entry name" value="POST_SET"/>
    <property type="match status" value="1"/>
</dbReference>
<proteinExistence type="predicted"/>
<name>A0ABP1AY78_9BRYO</name>
<dbReference type="InterPro" id="IPR006560">
    <property type="entry name" value="AWS_dom"/>
</dbReference>
<dbReference type="Proteomes" id="UP001497522">
    <property type="component" value="Chromosome 17"/>
</dbReference>
<evidence type="ECO:0000256" key="5">
    <source>
        <dbReference type="ARBA" id="ARBA00022679"/>
    </source>
</evidence>
<dbReference type="InterPro" id="IPR046341">
    <property type="entry name" value="SET_dom_sf"/>
</dbReference>
<dbReference type="InterPro" id="IPR003616">
    <property type="entry name" value="Post-SET_dom"/>
</dbReference>
<keyword evidence="5" id="KW-0808">Transferase</keyword>
<evidence type="ECO:0000256" key="1">
    <source>
        <dbReference type="ARBA" id="ARBA00004123"/>
    </source>
</evidence>
<dbReference type="InterPro" id="IPR050777">
    <property type="entry name" value="SET2_Histone-Lys_MeTrsfase"/>
</dbReference>
<evidence type="ECO:0000256" key="4">
    <source>
        <dbReference type="ARBA" id="ARBA00022603"/>
    </source>
</evidence>
<accession>A0ABP1AY78</accession>
<evidence type="ECO:0000259" key="9">
    <source>
        <dbReference type="PROSITE" id="PS50280"/>
    </source>
</evidence>
<dbReference type="PROSITE" id="PS51215">
    <property type="entry name" value="AWS"/>
    <property type="match status" value="1"/>
</dbReference>
<feature type="region of interest" description="Disordered" evidence="8">
    <location>
        <begin position="489"/>
        <end position="508"/>
    </location>
</feature>
<keyword evidence="13" id="KW-1185">Reference proteome</keyword>
<keyword evidence="3" id="KW-0158">Chromosome</keyword>